<protein>
    <submittedName>
        <fullName evidence="3">Uncharacterized protein</fullName>
    </submittedName>
</protein>
<keyword evidence="2" id="KW-0472">Membrane</keyword>
<sequence length="94" mass="10398">MSPRRFQPAARGLIKKAKKNNPKKEKFSPLIPHLSSQSSTSISLSPSIRPFQFLCLASSASLSISPERTSDLIRRSLFVCFFVCLGSVVRGVFL</sequence>
<name>A0A6A6B4G2_9PEZI</name>
<accession>A0A6A6B4G2</accession>
<gene>
    <name evidence="3" type="ORF">K452DRAFT_79755</name>
</gene>
<evidence type="ECO:0000313" key="4">
    <source>
        <dbReference type="Proteomes" id="UP000799438"/>
    </source>
</evidence>
<keyword evidence="4" id="KW-1185">Reference proteome</keyword>
<feature type="transmembrane region" description="Helical" evidence="2">
    <location>
        <begin position="72"/>
        <end position="93"/>
    </location>
</feature>
<dbReference type="GeneID" id="54304667"/>
<evidence type="ECO:0000313" key="3">
    <source>
        <dbReference type="EMBL" id="KAF2139022.1"/>
    </source>
</evidence>
<dbReference type="EMBL" id="ML995494">
    <property type="protein sequence ID" value="KAF2139022.1"/>
    <property type="molecule type" value="Genomic_DNA"/>
</dbReference>
<evidence type="ECO:0000256" key="2">
    <source>
        <dbReference type="SAM" id="Phobius"/>
    </source>
</evidence>
<keyword evidence="2" id="KW-0812">Transmembrane</keyword>
<dbReference type="RefSeq" id="XP_033394735.1">
    <property type="nucleotide sequence ID" value="XM_033547160.1"/>
</dbReference>
<dbReference type="Proteomes" id="UP000799438">
    <property type="component" value="Unassembled WGS sequence"/>
</dbReference>
<reference evidence="3" key="1">
    <citation type="journal article" date="2020" name="Stud. Mycol.">
        <title>101 Dothideomycetes genomes: a test case for predicting lifestyles and emergence of pathogens.</title>
        <authorList>
            <person name="Haridas S."/>
            <person name="Albert R."/>
            <person name="Binder M."/>
            <person name="Bloem J."/>
            <person name="Labutti K."/>
            <person name="Salamov A."/>
            <person name="Andreopoulos B."/>
            <person name="Baker S."/>
            <person name="Barry K."/>
            <person name="Bills G."/>
            <person name="Bluhm B."/>
            <person name="Cannon C."/>
            <person name="Castanera R."/>
            <person name="Culley D."/>
            <person name="Daum C."/>
            <person name="Ezra D."/>
            <person name="Gonzalez J."/>
            <person name="Henrissat B."/>
            <person name="Kuo A."/>
            <person name="Liang C."/>
            <person name="Lipzen A."/>
            <person name="Lutzoni F."/>
            <person name="Magnuson J."/>
            <person name="Mondo S."/>
            <person name="Nolan M."/>
            <person name="Ohm R."/>
            <person name="Pangilinan J."/>
            <person name="Park H.-J."/>
            <person name="Ramirez L."/>
            <person name="Alfaro M."/>
            <person name="Sun H."/>
            <person name="Tritt A."/>
            <person name="Yoshinaga Y."/>
            <person name="Zwiers L.-H."/>
            <person name="Turgeon B."/>
            <person name="Goodwin S."/>
            <person name="Spatafora J."/>
            <person name="Crous P."/>
            <person name="Grigoriev I."/>
        </authorList>
    </citation>
    <scope>NUCLEOTIDE SEQUENCE</scope>
    <source>
        <strain evidence="3">CBS 121167</strain>
    </source>
</reference>
<feature type="region of interest" description="Disordered" evidence="1">
    <location>
        <begin position="1"/>
        <end position="37"/>
    </location>
</feature>
<evidence type="ECO:0000256" key="1">
    <source>
        <dbReference type="SAM" id="MobiDB-lite"/>
    </source>
</evidence>
<proteinExistence type="predicted"/>
<dbReference type="AlphaFoldDB" id="A0A6A6B4G2"/>
<organism evidence="3 4">
    <name type="scientific">Aplosporella prunicola CBS 121167</name>
    <dbReference type="NCBI Taxonomy" id="1176127"/>
    <lineage>
        <taxon>Eukaryota</taxon>
        <taxon>Fungi</taxon>
        <taxon>Dikarya</taxon>
        <taxon>Ascomycota</taxon>
        <taxon>Pezizomycotina</taxon>
        <taxon>Dothideomycetes</taxon>
        <taxon>Dothideomycetes incertae sedis</taxon>
        <taxon>Botryosphaeriales</taxon>
        <taxon>Aplosporellaceae</taxon>
        <taxon>Aplosporella</taxon>
    </lineage>
</organism>
<keyword evidence="2" id="KW-1133">Transmembrane helix</keyword>